<sequence>MLPHLPPAGTIMLRSILAILAGVVAAFALMFVLQLIGLRLFPLPPGSVLDNEVDLARLVAQSSPGQKTWVVLEWALASFAGGWVAARLGRDYRRGSALVVGVVITVGVLMNASVLPQPLWMSALGLLLPVPLAWCGWRLATRPR</sequence>
<feature type="transmembrane region" description="Helical" evidence="1">
    <location>
        <begin position="97"/>
        <end position="114"/>
    </location>
</feature>
<evidence type="ECO:0000313" key="2">
    <source>
        <dbReference type="EMBL" id="KRG67898.1"/>
    </source>
</evidence>
<name>A0A0R0CNZ2_9GAMM</name>
<keyword evidence="3" id="KW-1185">Reference proteome</keyword>
<proteinExistence type="predicted"/>
<keyword evidence="1" id="KW-0812">Transmembrane</keyword>
<dbReference type="STRING" id="344882.ABB29_15285"/>
<reference evidence="2 3" key="1">
    <citation type="submission" date="2015-05" db="EMBL/GenBank/DDBJ databases">
        <title>Genome sequencing and analysis of members of genus Stenotrophomonas.</title>
        <authorList>
            <person name="Patil P.P."/>
            <person name="Midha S."/>
            <person name="Patil P.B."/>
        </authorList>
    </citation>
    <scope>NUCLEOTIDE SEQUENCE [LARGE SCALE GENOMIC DNA]</scope>
    <source>
        <strain evidence="2 3">DSM 21858</strain>
    </source>
</reference>
<dbReference type="EMBL" id="LDJL01000018">
    <property type="protein sequence ID" value="KRG67898.1"/>
    <property type="molecule type" value="Genomic_DNA"/>
</dbReference>
<accession>A0A0R0CNZ2</accession>
<keyword evidence="1" id="KW-0472">Membrane</keyword>
<evidence type="ECO:0000256" key="1">
    <source>
        <dbReference type="SAM" id="Phobius"/>
    </source>
</evidence>
<dbReference type="AlphaFoldDB" id="A0A0R0CNZ2"/>
<dbReference type="Proteomes" id="UP000052052">
    <property type="component" value="Unassembled WGS sequence"/>
</dbReference>
<dbReference type="PATRIC" id="fig|344882.3.peg.1439"/>
<feature type="transmembrane region" description="Helical" evidence="1">
    <location>
        <begin position="12"/>
        <end position="36"/>
    </location>
</feature>
<feature type="transmembrane region" description="Helical" evidence="1">
    <location>
        <begin position="120"/>
        <end position="140"/>
    </location>
</feature>
<organism evidence="2 3">
    <name type="scientific">Pseudoxanthomonas dokdonensis</name>
    <dbReference type="NCBI Taxonomy" id="344882"/>
    <lineage>
        <taxon>Bacteria</taxon>
        <taxon>Pseudomonadati</taxon>
        <taxon>Pseudomonadota</taxon>
        <taxon>Gammaproteobacteria</taxon>
        <taxon>Lysobacterales</taxon>
        <taxon>Lysobacteraceae</taxon>
        <taxon>Pseudoxanthomonas</taxon>
    </lineage>
</organism>
<comment type="caution">
    <text evidence="2">The sequence shown here is derived from an EMBL/GenBank/DDBJ whole genome shotgun (WGS) entry which is preliminary data.</text>
</comment>
<keyword evidence="1" id="KW-1133">Transmembrane helix</keyword>
<evidence type="ECO:0000313" key="3">
    <source>
        <dbReference type="Proteomes" id="UP000052052"/>
    </source>
</evidence>
<gene>
    <name evidence="2" type="ORF">ABB29_15285</name>
</gene>
<protein>
    <submittedName>
        <fullName evidence="2">Uncharacterized protein</fullName>
    </submittedName>
</protein>